<evidence type="ECO:0000313" key="2">
    <source>
        <dbReference type="Proteomes" id="UP000828941"/>
    </source>
</evidence>
<reference evidence="1 2" key="1">
    <citation type="journal article" date="2022" name="DNA Res.">
        <title>Chromosomal-level genome assembly of the orchid tree Bauhinia variegata (Leguminosae; Cercidoideae) supports the allotetraploid origin hypothesis of Bauhinia.</title>
        <authorList>
            <person name="Zhong Y."/>
            <person name="Chen Y."/>
            <person name="Zheng D."/>
            <person name="Pang J."/>
            <person name="Liu Y."/>
            <person name="Luo S."/>
            <person name="Meng S."/>
            <person name="Qian L."/>
            <person name="Wei D."/>
            <person name="Dai S."/>
            <person name="Zhou R."/>
        </authorList>
    </citation>
    <scope>NUCLEOTIDE SEQUENCE [LARGE SCALE GENOMIC DNA]</scope>
    <source>
        <strain evidence="1">BV-YZ2020</strain>
    </source>
</reference>
<organism evidence="1 2">
    <name type="scientific">Bauhinia variegata</name>
    <name type="common">Purple orchid tree</name>
    <name type="synonym">Phanera variegata</name>
    <dbReference type="NCBI Taxonomy" id="167791"/>
    <lineage>
        <taxon>Eukaryota</taxon>
        <taxon>Viridiplantae</taxon>
        <taxon>Streptophyta</taxon>
        <taxon>Embryophyta</taxon>
        <taxon>Tracheophyta</taxon>
        <taxon>Spermatophyta</taxon>
        <taxon>Magnoliopsida</taxon>
        <taxon>eudicotyledons</taxon>
        <taxon>Gunneridae</taxon>
        <taxon>Pentapetalae</taxon>
        <taxon>rosids</taxon>
        <taxon>fabids</taxon>
        <taxon>Fabales</taxon>
        <taxon>Fabaceae</taxon>
        <taxon>Cercidoideae</taxon>
        <taxon>Cercideae</taxon>
        <taxon>Bauhiniinae</taxon>
        <taxon>Bauhinia</taxon>
    </lineage>
</organism>
<keyword evidence="2" id="KW-1185">Reference proteome</keyword>
<protein>
    <submittedName>
        <fullName evidence="1">Uncharacterized protein</fullName>
    </submittedName>
</protein>
<accession>A0ACB9KR56</accession>
<comment type="caution">
    <text evidence="1">The sequence shown here is derived from an EMBL/GenBank/DDBJ whole genome shotgun (WGS) entry which is preliminary data.</text>
</comment>
<dbReference type="EMBL" id="CM039438">
    <property type="protein sequence ID" value="KAI4299800.1"/>
    <property type="molecule type" value="Genomic_DNA"/>
</dbReference>
<name>A0ACB9KR56_BAUVA</name>
<sequence length="196" mass="21860">MRTTLFGLCLFLFVYKATSVRIVDTDNELVGNQEGTYYLIPASNGLSGAIGVATVGNDSSPQTAVVLDTLGNGLPVRFASFWIDSTITTTMLLNIRFVTCAPELEWWEVEEEFPIGWTVKLSKTAIMTMGRFRIEAVEDSYKFVYEHERAETGVTLTELGLVHTGVHYRLAAKNGDPFIFKIKKATDSFPRFKSIV</sequence>
<gene>
    <name evidence="1" type="ORF">L6164_033226</name>
</gene>
<evidence type="ECO:0000313" key="1">
    <source>
        <dbReference type="EMBL" id="KAI4299800.1"/>
    </source>
</evidence>
<proteinExistence type="predicted"/>
<dbReference type="Proteomes" id="UP000828941">
    <property type="component" value="Chromosome 13"/>
</dbReference>